<dbReference type="GO" id="GO:0005737">
    <property type="term" value="C:cytoplasm"/>
    <property type="evidence" value="ECO:0007669"/>
    <property type="project" value="TreeGrafter"/>
</dbReference>
<dbReference type="GO" id="GO:0006082">
    <property type="term" value="P:organic acid metabolic process"/>
    <property type="evidence" value="ECO:0007669"/>
    <property type="project" value="TreeGrafter"/>
</dbReference>
<dbReference type="PANTHER" id="PTHR24300">
    <property type="entry name" value="CYTOCHROME P450 508A4-RELATED"/>
    <property type="match status" value="1"/>
</dbReference>
<keyword evidence="6" id="KW-0560">Oxidoreductase</keyword>
<dbReference type="PANTHER" id="PTHR24300:SF375">
    <property type="entry name" value="CYTOCHROME P450 FAMILY"/>
    <property type="match status" value="1"/>
</dbReference>
<dbReference type="SUPFAM" id="SSF48264">
    <property type="entry name" value="Cytochrome P450"/>
    <property type="match status" value="1"/>
</dbReference>
<comment type="cofactor">
    <cofactor evidence="5">
        <name>heme</name>
        <dbReference type="ChEBI" id="CHEBI:30413"/>
    </cofactor>
</comment>
<reference evidence="7 8" key="1">
    <citation type="journal article" date="2023" name="Arcadia Sci">
        <title>De novo assembly of a long-read Amblyomma americanum tick genome.</title>
        <authorList>
            <person name="Chou S."/>
            <person name="Poskanzer K.E."/>
            <person name="Rollins M."/>
            <person name="Thuy-Boun P.S."/>
        </authorList>
    </citation>
    <scope>NUCLEOTIDE SEQUENCE [LARGE SCALE GENOMIC DNA]</scope>
    <source>
        <strain evidence="7">F_SG_1</strain>
        <tissue evidence="7">Salivary glands</tissue>
    </source>
</reference>
<dbReference type="Gene3D" id="1.10.630.10">
    <property type="entry name" value="Cytochrome P450"/>
    <property type="match status" value="1"/>
</dbReference>
<keyword evidence="3 5" id="KW-0408">Iron</keyword>
<evidence type="ECO:0008006" key="9">
    <source>
        <dbReference type="Google" id="ProtNLM"/>
    </source>
</evidence>
<dbReference type="InterPro" id="IPR002401">
    <property type="entry name" value="Cyt_P450_E_grp-I"/>
</dbReference>
<feature type="binding site" description="axial binding residue" evidence="5">
    <location>
        <position position="50"/>
    </location>
    <ligand>
        <name>heme</name>
        <dbReference type="ChEBI" id="CHEBI:30413"/>
    </ligand>
    <ligandPart>
        <name>Fe</name>
        <dbReference type="ChEBI" id="CHEBI:18248"/>
    </ligandPart>
</feature>
<protein>
    <recommendedName>
        <fullName evidence="9">Cytochrome</fullName>
    </recommendedName>
</protein>
<name>A0AAQ4D3B6_AMBAM</name>
<keyword evidence="8" id="KW-1185">Reference proteome</keyword>
<keyword evidence="2 5" id="KW-0479">Metal-binding</keyword>
<dbReference type="InterPro" id="IPR001128">
    <property type="entry name" value="Cyt_P450"/>
</dbReference>
<dbReference type="PRINTS" id="PR00463">
    <property type="entry name" value="EP450I"/>
</dbReference>
<evidence type="ECO:0000256" key="2">
    <source>
        <dbReference type="ARBA" id="ARBA00022723"/>
    </source>
</evidence>
<evidence type="ECO:0000313" key="7">
    <source>
        <dbReference type="EMBL" id="KAK8756956.1"/>
    </source>
</evidence>
<evidence type="ECO:0000256" key="4">
    <source>
        <dbReference type="ARBA" id="ARBA00023033"/>
    </source>
</evidence>
<proteinExistence type="inferred from homology"/>
<organism evidence="7 8">
    <name type="scientific">Amblyomma americanum</name>
    <name type="common">Lone star tick</name>
    <dbReference type="NCBI Taxonomy" id="6943"/>
    <lineage>
        <taxon>Eukaryota</taxon>
        <taxon>Metazoa</taxon>
        <taxon>Ecdysozoa</taxon>
        <taxon>Arthropoda</taxon>
        <taxon>Chelicerata</taxon>
        <taxon>Arachnida</taxon>
        <taxon>Acari</taxon>
        <taxon>Parasitiformes</taxon>
        <taxon>Ixodida</taxon>
        <taxon>Ixodoidea</taxon>
        <taxon>Ixodidae</taxon>
        <taxon>Amblyomminae</taxon>
        <taxon>Amblyomma</taxon>
    </lineage>
</organism>
<keyword evidence="4 6" id="KW-0503">Monooxygenase</keyword>
<dbReference type="InterPro" id="IPR017972">
    <property type="entry name" value="Cyt_P450_CS"/>
</dbReference>
<dbReference type="GO" id="GO:0005506">
    <property type="term" value="F:iron ion binding"/>
    <property type="evidence" value="ECO:0007669"/>
    <property type="project" value="InterPro"/>
</dbReference>
<evidence type="ECO:0000256" key="5">
    <source>
        <dbReference type="PIRSR" id="PIRSR602401-1"/>
    </source>
</evidence>
<gene>
    <name evidence="7" type="ORF">V5799_000342</name>
</gene>
<dbReference type="InterPro" id="IPR036396">
    <property type="entry name" value="Cyt_P450_sf"/>
</dbReference>
<accession>A0AAQ4D3B6</accession>
<comment type="caution">
    <text evidence="7">The sequence shown here is derived from an EMBL/GenBank/DDBJ whole genome shotgun (WGS) entry which is preliminary data.</text>
</comment>
<comment type="similarity">
    <text evidence="1 6">Belongs to the cytochrome P450 family.</text>
</comment>
<dbReference type="InterPro" id="IPR050182">
    <property type="entry name" value="Cytochrome_P450_fam2"/>
</dbReference>
<sequence>MANFWAVHNDPNVWPSPEKFDPSRFINDDGSAILEKPKRLIPFSLGKRKCPGETQAIMVMFLYITCILQHFRVLPEEGVTMDPGDAIDRLPNNAKYKLRFVPRKN</sequence>
<dbReference type="Proteomes" id="UP001321473">
    <property type="component" value="Unassembled WGS sequence"/>
</dbReference>
<dbReference type="GO" id="GO:0016712">
    <property type="term" value="F:oxidoreductase activity, acting on paired donors, with incorporation or reduction of molecular oxygen, reduced flavin or flavoprotein as one donor, and incorporation of one atom of oxygen"/>
    <property type="evidence" value="ECO:0007669"/>
    <property type="project" value="TreeGrafter"/>
</dbReference>
<dbReference type="AlphaFoldDB" id="A0AAQ4D3B6"/>
<evidence type="ECO:0000256" key="3">
    <source>
        <dbReference type="ARBA" id="ARBA00023004"/>
    </source>
</evidence>
<keyword evidence="5 6" id="KW-0349">Heme</keyword>
<dbReference type="GO" id="GO:0020037">
    <property type="term" value="F:heme binding"/>
    <property type="evidence" value="ECO:0007669"/>
    <property type="project" value="InterPro"/>
</dbReference>
<evidence type="ECO:0000313" key="8">
    <source>
        <dbReference type="Proteomes" id="UP001321473"/>
    </source>
</evidence>
<dbReference type="EMBL" id="JARKHS020035739">
    <property type="protein sequence ID" value="KAK8756956.1"/>
    <property type="molecule type" value="Genomic_DNA"/>
</dbReference>
<dbReference type="GO" id="GO:0006805">
    <property type="term" value="P:xenobiotic metabolic process"/>
    <property type="evidence" value="ECO:0007669"/>
    <property type="project" value="TreeGrafter"/>
</dbReference>
<evidence type="ECO:0000256" key="1">
    <source>
        <dbReference type="ARBA" id="ARBA00010617"/>
    </source>
</evidence>
<evidence type="ECO:0000256" key="6">
    <source>
        <dbReference type="RuleBase" id="RU000461"/>
    </source>
</evidence>
<dbReference type="PROSITE" id="PS00086">
    <property type="entry name" value="CYTOCHROME_P450"/>
    <property type="match status" value="1"/>
</dbReference>
<dbReference type="Pfam" id="PF00067">
    <property type="entry name" value="p450"/>
    <property type="match status" value="1"/>
</dbReference>